<dbReference type="OrthoDB" id="428577at2"/>
<dbReference type="GO" id="GO:0052757">
    <property type="term" value="F:chondroitin hydrolase activity"/>
    <property type="evidence" value="ECO:0007669"/>
    <property type="project" value="TreeGrafter"/>
</dbReference>
<comment type="similarity">
    <text evidence="2">Belongs to the glycosyl hydrolase 88 family.</text>
</comment>
<evidence type="ECO:0000256" key="4">
    <source>
        <dbReference type="PIRSR" id="PIRSR610905-2"/>
    </source>
</evidence>
<dbReference type="SUPFAM" id="SSF48208">
    <property type="entry name" value="Six-hairpin glycosidases"/>
    <property type="match status" value="1"/>
</dbReference>
<dbReference type="Proteomes" id="UP000184447">
    <property type="component" value="Unassembled WGS sequence"/>
</dbReference>
<feature type="binding site" evidence="4">
    <location>
        <position position="174"/>
    </location>
    <ligand>
        <name>substrate</name>
    </ligand>
</feature>
<evidence type="ECO:0000256" key="1">
    <source>
        <dbReference type="ARBA" id="ARBA00022801"/>
    </source>
</evidence>
<dbReference type="STRING" id="1121316.SAMN02745207_04085"/>
<accession>A0A1M5Y0E0</accession>
<feature type="binding site" evidence="4">
    <location>
        <position position="113"/>
    </location>
    <ligand>
        <name>substrate</name>
    </ligand>
</feature>
<dbReference type="Gene3D" id="1.50.10.10">
    <property type="match status" value="1"/>
</dbReference>
<proteinExistence type="inferred from homology"/>
<dbReference type="InterPro" id="IPR008928">
    <property type="entry name" value="6-hairpin_glycosidase_sf"/>
</dbReference>
<evidence type="ECO:0000256" key="2">
    <source>
        <dbReference type="ARBA" id="ARBA00038358"/>
    </source>
</evidence>
<dbReference type="AlphaFoldDB" id="A0A1M5Y0E0"/>
<feature type="binding site" evidence="4">
    <location>
        <position position="363"/>
    </location>
    <ligand>
        <name>substrate</name>
    </ligand>
</feature>
<dbReference type="RefSeq" id="WP_073340880.1">
    <property type="nucleotide sequence ID" value="NZ_FQXM01000045.1"/>
</dbReference>
<sequence>MKNVVLEELKKIDLFKKDPGLTKEQVKAAFKQALNKIDEHLEEFTYKFPGSSSENNVYPSVENNHEWTTGFWTGILWIAYEVTGDEKYREVADIHVKSFEKRIDEKLGLNHHDLGFLYTLSCISAYKITGSEVAKNSAIKAADHLITRYQDKAGIIQAWGDFSDPNQRGRMIIDCNMNLPLLYWASEVTEDPKYKQIAKSHIEQAAKYIVREDASTYHTYYIDTETGEPRFGKTHQGYSDDSCWSRGQAWGIYGFPLSYIYTKDEELLDLTKKVSNYFLNRIPEDNICYWDLIFTDGDEPRDSSAAAIAISGLMELAKWLPKDDEMREIYMNASKYMLKSLIEKYTTKDVPESNGLLLHGVYSKPGNTGVDECNIWGDYYYMESLVRVLKDWELYW</sequence>
<dbReference type="GO" id="GO:0000272">
    <property type="term" value="P:polysaccharide catabolic process"/>
    <property type="evidence" value="ECO:0007669"/>
    <property type="project" value="TreeGrafter"/>
</dbReference>
<dbReference type="InterPro" id="IPR012341">
    <property type="entry name" value="6hp_glycosidase-like_sf"/>
</dbReference>
<dbReference type="Pfam" id="PF07470">
    <property type="entry name" value="Glyco_hydro_88"/>
    <property type="match status" value="1"/>
</dbReference>
<reference evidence="5 6" key="1">
    <citation type="submission" date="2016-11" db="EMBL/GenBank/DDBJ databases">
        <authorList>
            <person name="Jaros S."/>
            <person name="Januszkiewicz K."/>
            <person name="Wedrychowicz H."/>
        </authorList>
    </citation>
    <scope>NUCLEOTIDE SEQUENCE [LARGE SCALE GENOMIC DNA]</scope>
    <source>
        <strain evidence="5 6">DSM 8605</strain>
    </source>
</reference>
<keyword evidence="6" id="KW-1185">Reference proteome</keyword>
<gene>
    <name evidence="5" type="ORF">SAMN02745207_04085</name>
</gene>
<name>A0A1M5Y0E0_9CLOT</name>
<dbReference type="InterPro" id="IPR010905">
    <property type="entry name" value="Glyco_hydro_88"/>
</dbReference>
<dbReference type="EMBL" id="FQXM01000045">
    <property type="protein sequence ID" value="SHI05462.1"/>
    <property type="molecule type" value="Genomic_DNA"/>
</dbReference>
<feature type="binding site" evidence="4">
    <location>
        <position position="246"/>
    </location>
    <ligand>
        <name>substrate</name>
    </ligand>
</feature>
<dbReference type="InterPro" id="IPR052369">
    <property type="entry name" value="UG_Glycosaminoglycan_Hydrolase"/>
</dbReference>
<organism evidence="5 6">
    <name type="scientific">Clostridium grantii DSM 8605</name>
    <dbReference type="NCBI Taxonomy" id="1121316"/>
    <lineage>
        <taxon>Bacteria</taxon>
        <taxon>Bacillati</taxon>
        <taxon>Bacillota</taxon>
        <taxon>Clostridia</taxon>
        <taxon>Eubacteriales</taxon>
        <taxon>Clostridiaceae</taxon>
        <taxon>Clostridium</taxon>
    </lineage>
</organism>
<evidence type="ECO:0000256" key="3">
    <source>
        <dbReference type="PIRSR" id="PIRSR610905-1"/>
    </source>
</evidence>
<keyword evidence="1 5" id="KW-0378">Hydrolase</keyword>
<dbReference type="PANTHER" id="PTHR36845:SF1">
    <property type="entry name" value="HYDROLASE, PUTATIVE (AFU_ORTHOLOGUE AFUA_7G05090)-RELATED"/>
    <property type="match status" value="1"/>
</dbReference>
<feature type="active site" description="Nucleophile" evidence="3">
    <location>
        <position position="113"/>
    </location>
</feature>
<feature type="binding site" evidence="4">
    <location>
        <position position="234"/>
    </location>
    <ligand>
        <name>substrate</name>
    </ligand>
</feature>
<dbReference type="PANTHER" id="PTHR36845">
    <property type="entry name" value="HYDROLASE, PUTATIVE (AFU_ORTHOLOGUE AFUA_7G05090)-RELATED"/>
    <property type="match status" value="1"/>
</dbReference>
<feature type="active site" description="Proton donor" evidence="3">
    <location>
        <position position="174"/>
    </location>
</feature>
<evidence type="ECO:0000313" key="6">
    <source>
        <dbReference type="Proteomes" id="UP000184447"/>
    </source>
</evidence>
<protein>
    <submittedName>
        <fullName evidence="5">Unsaturated chondroitin disaccharide hydrolase</fullName>
    </submittedName>
</protein>
<evidence type="ECO:0000313" key="5">
    <source>
        <dbReference type="EMBL" id="SHI05462.1"/>
    </source>
</evidence>
<feature type="binding site" evidence="4">
    <location>
        <position position="232"/>
    </location>
    <ligand>
        <name>substrate</name>
    </ligand>
</feature>
<feature type="binding site" evidence="4">
    <location>
        <position position="250"/>
    </location>
    <ligand>
        <name>substrate</name>
    </ligand>
</feature>